<dbReference type="InterPro" id="IPR002575">
    <property type="entry name" value="Aminoglycoside_PTrfase"/>
</dbReference>
<protein>
    <submittedName>
        <fullName evidence="3">Homoserine kinase type II</fullName>
        <ecNumber evidence="3">2.7.1.39</ecNumber>
    </submittedName>
</protein>
<dbReference type="AlphaFoldDB" id="A0A7W5AY63"/>
<gene>
    <name evidence="3" type="ORF">FHS18_002383</name>
</gene>
<evidence type="ECO:0000256" key="1">
    <source>
        <dbReference type="ARBA" id="ARBA00038240"/>
    </source>
</evidence>
<dbReference type="EC" id="2.7.1.39" evidence="3"/>
<comment type="similarity">
    <text evidence="1">Belongs to the pseudomonas-type ThrB family.</text>
</comment>
<organism evidence="3 4">
    <name type="scientific">Paenibacillus phyllosphaerae</name>
    <dbReference type="NCBI Taxonomy" id="274593"/>
    <lineage>
        <taxon>Bacteria</taxon>
        <taxon>Bacillati</taxon>
        <taxon>Bacillota</taxon>
        <taxon>Bacilli</taxon>
        <taxon>Bacillales</taxon>
        <taxon>Paenibacillaceae</taxon>
        <taxon>Paenibacillus</taxon>
    </lineage>
</organism>
<keyword evidence="3" id="KW-0418">Kinase</keyword>
<dbReference type="EMBL" id="JACHXK010000004">
    <property type="protein sequence ID" value="MBB3110316.1"/>
    <property type="molecule type" value="Genomic_DNA"/>
</dbReference>
<dbReference type="Gene3D" id="3.90.1200.10">
    <property type="match status" value="1"/>
</dbReference>
<dbReference type="Proteomes" id="UP000570361">
    <property type="component" value="Unassembled WGS sequence"/>
</dbReference>
<evidence type="ECO:0000259" key="2">
    <source>
        <dbReference type="Pfam" id="PF01636"/>
    </source>
</evidence>
<sequence>MMTMTDGELAVFLNAYEWRGPWRAEKEESGMNNTTMMIYAANERYVLRIYDNHQDEGVVQVEHQVLQALARSDMPIQVPKPVANKQGLTVSTAPDGKLAALYHYIEGHRPTVDNLHHVAGLGQAAGSVAKVLQHVTIQADPLYDPYYRCETTHAAMAADVLKALCRTHALTEGQLAGVETMLTHRARLAKLTPQIEKLPHQWIHGDIVFTNSVAQGDRVVGLLDFEFTTVDVRVMEVAVVLAEFPSEDSQLALQRIDTFCSGYGSQMRLTREELELLPALIKLRMMDVFLHFAGRLSEGLDDAHVWAHQIERNSYVCEWVDRYADELSGIFARRLGA</sequence>
<proteinExistence type="inferred from homology"/>
<name>A0A7W5AY63_9BACL</name>
<reference evidence="3 4" key="1">
    <citation type="submission" date="2020-08" db="EMBL/GenBank/DDBJ databases">
        <title>Genomic Encyclopedia of Type Strains, Phase III (KMG-III): the genomes of soil and plant-associated and newly described type strains.</title>
        <authorList>
            <person name="Whitman W."/>
        </authorList>
    </citation>
    <scope>NUCLEOTIDE SEQUENCE [LARGE SCALE GENOMIC DNA]</scope>
    <source>
        <strain evidence="3 4">CECT 5862</strain>
    </source>
</reference>
<dbReference type="Gene3D" id="3.30.200.20">
    <property type="entry name" value="Phosphorylase Kinase, domain 1"/>
    <property type="match status" value="1"/>
</dbReference>
<dbReference type="InterPro" id="IPR011009">
    <property type="entry name" value="Kinase-like_dom_sf"/>
</dbReference>
<dbReference type="PANTHER" id="PTHR21064">
    <property type="entry name" value="AMINOGLYCOSIDE PHOSPHOTRANSFERASE DOMAIN-CONTAINING PROTEIN-RELATED"/>
    <property type="match status" value="1"/>
</dbReference>
<dbReference type="Pfam" id="PF01636">
    <property type="entry name" value="APH"/>
    <property type="match status" value="1"/>
</dbReference>
<keyword evidence="3" id="KW-0808">Transferase</keyword>
<evidence type="ECO:0000313" key="4">
    <source>
        <dbReference type="Proteomes" id="UP000570361"/>
    </source>
</evidence>
<evidence type="ECO:0000313" key="3">
    <source>
        <dbReference type="EMBL" id="MBB3110316.1"/>
    </source>
</evidence>
<comment type="caution">
    <text evidence="3">The sequence shown here is derived from an EMBL/GenBank/DDBJ whole genome shotgun (WGS) entry which is preliminary data.</text>
</comment>
<dbReference type="SUPFAM" id="SSF56112">
    <property type="entry name" value="Protein kinase-like (PK-like)"/>
    <property type="match status" value="1"/>
</dbReference>
<dbReference type="PANTHER" id="PTHR21064:SF6">
    <property type="entry name" value="AMINOGLYCOSIDE PHOSPHOTRANSFERASE DOMAIN-CONTAINING PROTEIN"/>
    <property type="match status" value="1"/>
</dbReference>
<dbReference type="InterPro" id="IPR050249">
    <property type="entry name" value="Pseudomonas-type_ThrB"/>
</dbReference>
<keyword evidence="4" id="KW-1185">Reference proteome</keyword>
<accession>A0A7W5AY63</accession>
<dbReference type="GO" id="GO:0004413">
    <property type="term" value="F:homoserine kinase activity"/>
    <property type="evidence" value="ECO:0007669"/>
    <property type="project" value="UniProtKB-EC"/>
</dbReference>
<feature type="domain" description="Aminoglycoside phosphotransferase" evidence="2">
    <location>
        <begin position="29"/>
        <end position="255"/>
    </location>
</feature>
<dbReference type="RefSeq" id="WP_183600205.1">
    <property type="nucleotide sequence ID" value="NZ_JACHXK010000004.1"/>
</dbReference>